<feature type="transmembrane region" description="Helical" evidence="7">
    <location>
        <begin position="251"/>
        <end position="272"/>
    </location>
</feature>
<keyword evidence="3" id="KW-1003">Cell membrane</keyword>
<protein>
    <submittedName>
        <fullName evidence="9">Peptide/nickel transport system permease protein</fullName>
    </submittedName>
</protein>
<dbReference type="Pfam" id="PF19300">
    <property type="entry name" value="BPD_transp_1_N"/>
    <property type="match status" value="1"/>
</dbReference>
<dbReference type="Proteomes" id="UP000198716">
    <property type="component" value="Unassembled WGS sequence"/>
</dbReference>
<dbReference type="InterPro" id="IPR035906">
    <property type="entry name" value="MetI-like_sf"/>
</dbReference>
<comment type="similarity">
    <text evidence="7">Belongs to the binding-protein-dependent transport system permease family.</text>
</comment>
<dbReference type="CDD" id="cd06261">
    <property type="entry name" value="TM_PBP2"/>
    <property type="match status" value="1"/>
</dbReference>
<keyword evidence="10" id="KW-1185">Reference proteome</keyword>
<evidence type="ECO:0000256" key="5">
    <source>
        <dbReference type="ARBA" id="ARBA00022989"/>
    </source>
</evidence>
<feature type="transmembrane region" description="Helical" evidence="7">
    <location>
        <begin position="12"/>
        <end position="31"/>
    </location>
</feature>
<dbReference type="PANTHER" id="PTHR43163:SF3">
    <property type="entry name" value="PEPTIDE ABC TRANSPORTER PERMEASE PROTEIN"/>
    <property type="match status" value="1"/>
</dbReference>
<accession>A0A1I1ULI5</accession>
<dbReference type="AlphaFoldDB" id="A0A1I1ULI5"/>
<dbReference type="EMBL" id="FOMZ01000002">
    <property type="protein sequence ID" value="SFD71671.1"/>
    <property type="molecule type" value="Genomic_DNA"/>
</dbReference>
<gene>
    <name evidence="9" type="ORF">SAMN04487819_102277</name>
</gene>
<evidence type="ECO:0000256" key="3">
    <source>
        <dbReference type="ARBA" id="ARBA00022475"/>
    </source>
</evidence>
<evidence type="ECO:0000256" key="1">
    <source>
        <dbReference type="ARBA" id="ARBA00004651"/>
    </source>
</evidence>
<name>A0A1I1ULI5_9ACTN</name>
<evidence type="ECO:0000256" key="4">
    <source>
        <dbReference type="ARBA" id="ARBA00022692"/>
    </source>
</evidence>
<dbReference type="InterPro" id="IPR000515">
    <property type="entry name" value="MetI-like"/>
</dbReference>
<dbReference type="SUPFAM" id="SSF161098">
    <property type="entry name" value="MetI-like"/>
    <property type="match status" value="1"/>
</dbReference>
<dbReference type="GO" id="GO:0005886">
    <property type="term" value="C:plasma membrane"/>
    <property type="evidence" value="ECO:0007669"/>
    <property type="project" value="UniProtKB-SubCell"/>
</dbReference>
<evidence type="ECO:0000313" key="10">
    <source>
        <dbReference type="Proteomes" id="UP000198716"/>
    </source>
</evidence>
<keyword evidence="6 7" id="KW-0472">Membrane</keyword>
<organism evidence="9 10">
    <name type="scientific">Actinopolyspora alba</name>
    <dbReference type="NCBI Taxonomy" id="673379"/>
    <lineage>
        <taxon>Bacteria</taxon>
        <taxon>Bacillati</taxon>
        <taxon>Actinomycetota</taxon>
        <taxon>Actinomycetes</taxon>
        <taxon>Actinopolysporales</taxon>
        <taxon>Actinopolysporaceae</taxon>
        <taxon>Actinopolyspora</taxon>
        <taxon>Actinopolyspora alba group</taxon>
    </lineage>
</organism>
<evidence type="ECO:0000259" key="8">
    <source>
        <dbReference type="PROSITE" id="PS50928"/>
    </source>
</evidence>
<proteinExistence type="inferred from homology"/>
<feature type="transmembrane region" description="Helical" evidence="7">
    <location>
        <begin position="284"/>
        <end position="309"/>
    </location>
</feature>
<feature type="domain" description="ABC transmembrane type-1" evidence="8">
    <location>
        <begin position="96"/>
        <end position="301"/>
    </location>
</feature>
<evidence type="ECO:0000256" key="7">
    <source>
        <dbReference type="RuleBase" id="RU363032"/>
    </source>
</evidence>
<feature type="transmembrane region" description="Helical" evidence="7">
    <location>
        <begin position="96"/>
        <end position="120"/>
    </location>
</feature>
<keyword evidence="2 7" id="KW-0813">Transport</keyword>
<keyword evidence="4 7" id="KW-0812">Transmembrane</keyword>
<dbReference type="Gene3D" id="1.10.3720.10">
    <property type="entry name" value="MetI-like"/>
    <property type="match status" value="1"/>
</dbReference>
<dbReference type="PROSITE" id="PS50928">
    <property type="entry name" value="ABC_TM1"/>
    <property type="match status" value="1"/>
</dbReference>
<comment type="subcellular location">
    <subcellularLocation>
        <location evidence="1 7">Cell membrane</location>
        <topology evidence="1 7">Multi-pass membrane protein</topology>
    </subcellularLocation>
</comment>
<evidence type="ECO:0000313" key="9">
    <source>
        <dbReference type="EMBL" id="SFD71671.1"/>
    </source>
</evidence>
<feature type="transmembrane region" description="Helical" evidence="7">
    <location>
        <begin position="132"/>
        <end position="156"/>
    </location>
</feature>
<dbReference type="InterPro" id="IPR045621">
    <property type="entry name" value="BPD_transp_1_N"/>
</dbReference>
<dbReference type="PANTHER" id="PTHR43163">
    <property type="entry name" value="DIPEPTIDE TRANSPORT SYSTEM PERMEASE PROTEIN DPPB-RELATED"/>
    <property type="match status" value="1"/>
</dbReference>
<keyword evidence="5 7" id="KW-1133">Transmembrane helix</keyword>
<feature type="transmembrane region" description="Helical" evidence="7">
    <location>
        <begin position="176"/>
        <end position="195"/>
    </location>
</feature>
<evidence type="ECO:0000256" key="2">
    <source>
        <dbReference type="ARBA" id="ARBA00022448"/>
    </source>
</evidence>
<dbReference type="RefSeq" id="WP_217641341.1">
    <property type="nucleotide sequence ID" value="NZ_FOMZ01000002.1"/>
</dbReference>
<sequence>MTLAYVPRRVAVAVLQILGVAVAVFALSALLPGDTAVVILGKHGTPEQIEALRQRLGLDEPFVRRLLTWFGGLAHGDLGTSLLTGAPVTAELADGLATTAVLTGVALAVIVPLALLIGVTTGLRQGSRLDRAVNSVIVVLDSIPEFALGLLLVALFSLRLGWLPATAAGLSGTSLATHPAVLVLPVVVLVCKQLCALARQIRIGVAEANTAEYTRHVRTHGLRESTVLFKHVLPNAAGPSVQQLARTVDGLLGGVVVVEALFALPGLGSGFVDAVMARDLPTVQGYALVFAGTTVTVNLLADIAAYRLVPRHRSAS</sequence>
<reference evidence="10" key="1">
    <citation type="submission" date="2016-10" db="EMBL/GenBank/DDBJ databases">
        <authorList>
            <person name="Varghese N."/>
            <person name="Submissions S."/>
        </authorList>
    </citation>
    <scope>NUCLEOTIDE SEQUENCE [LARGE SCALE GENOMIC DNA]</scope>
    <source>
        <strain evidence="10">DSM 45004</strain>
    </source>
</reference>
<dbReference type="GO" id="GO:0055085">
    <property type="term" value="P:transmembrane transport"/>
    <property type="evidence" value="ECO:0007669"/>
    <property type="project" value="InterPro"/>
</dbReference>
<dbReference type="Pfam" id="PF00528">
    <property type="entry name" value="BPD_transp_1"/>
    <property type="match status" value="1"/>
</dbReference>
<evidence type="ECO:0000256" key="6">
    <source>
        <dbReference type="ARBA" id="ARBA00023136"/>
    </source>
</evidence>